<dbReference type="Proteomes" id="UP000307440">
    <property type="component" value="Unassembled WGS sequence"/>
</dbReference>
<dbReference type="InterPro" id="IPR036047">
    <property type="entry name" value="F-box-like_dom_sf"/>
</dbReference>
<dbReference type="InterPro" id="IPR032675">
    <property type="entry name" value="LRR_dom_sf"/>
</dbReference>
<dbReference type="SUPFAM" id="SSF52047">
    <property type="entry name" value="RNI-like"/>
    <property type="match status" value="1"/>
</dbReference>
<feature type="domain" description="F-box" evidence="3">
    <location>
        <begin position="83"/>
        <end position="135"/>
    </location>
</feature>
<dbReference type="Pfam" id="PF12937">
    <property type="entry name" value="F-box-like"/>
    <property type="match status" value="1"/>
</dbReference>
<dbReference type="InterPro" id="IPR001810">
    <property type="entry name" value="F-box_dom"/>
</dbReference>
<gene>
    <name evidence="4" type="ORF">FA15DRAFT_389910</name>
</gene>
<dbReference type="SUPFAM" id="SSF81383">
    <property type="entry name" value="F-box domain"/>
    <property type="match status" value="1"/>
</dbReference>
<feature type="coiled-coil region" evidence="1">
    <location>
        <begin position="34"/>
        <end position="68"/>
    </location>
</feature>
<keyword evidence="5" id="KW-1185">Reference proteome</keyword>
<evidence type="ECO:0000259" key="3">
    <source>
        <dbReference type="Pfam" id="PF12937"/>
    </source>
</evidence>
<accession>A0A5C3L9A8</accession>
<dbReference type="EMBL" id="ML210194">
    <property type="protein sequence ID" value="TFK24808.1"/>
    <property type="molecule type" value="Genomic_DNA"/>
</dbReference>
<dbReference type="Gene3D" id="3.80.10.10">
    <property type="entry name" value="Ribonuclease Inhibitor"/>
    <property type="match status" value="1"/>
</dbReference>
<protein>
    <recommendedName>
        <fullName evidence="3">F-box domain-containing protein</fullName>
    </recommendedName>
</protein>
<evidence type="ECO:0000313" key="4">
    <source>
        <dbReference type="EMBL" id="TFK24808.1"/>
    </source>
</evidence>
<keyword evidence="1" id="KW-0175">Coiled coil</keyword>
<evidence type="ECO:0000256" key="1">
    <source>
        <dbReference type="SAM" id="Coils"/>
    </source>
</evidence>
<reference evidence="4 5" key="1">
    <citation type="journal article" date="2019" name="Nat. Ecol. Evol.">
        <title>Megaphylogeny resolves global patterns of mushroom evolution.</title>
        <authorList>
            <person name="Varga T."/>
            <person name="Krizsan K."/>
            <person name="Foldi C."/>
            <person name="Dima B."/>
            <person name="Sanchez-Garcia M."/>
            <person name="Sanchez-Ramirez S."/>
            <person name="Szollosi G.J."/>
            <person name="Szarkandi J.G."/>
            <person name="Papp V."/>
            <person name="Albert L."/>
            <person name="Andreopoulos W."/>
            <person name="Angelini C."/>
            <person name="Antonin V."/>
            <person name="Barry K.W."/>
            <person name="Bougher N.L."/>
            <person name="Buchanan P."/>
            <person name="Buyck B."/>
            <person name="Bense V."/>
            <person name="Catcheside P."/>
            <person name="Chovatia M."/>
            <person name="Cooper J."/>
            <person name="Damon W."/>
            <person name="Desjardin D."/>
            <person name="Finy P."/>
            <person name="Geml J."/>
            <person name="Haridas S."/>
            <person name="Hughes K."/>
            <person name="Justo A."/>
            <person name="Karasinski D."/>
            <person name="Kautmanova I."/>
            <person name="Kiss B."/>
            <person name="Kocsube S."/>
            <person name="Kotiranta H."/>
            <person name="LaButti K.M."/>
            <person name="Lechner B.E."/>
            <person name="Liimatainen K."/>
            <person name="Lipzen A."/>
            <person name="Lukacs Z."/>
            <person name="Mihaltcheva S."/>
            <person name="Morgado L.N."/>
            <person name="Niskanen T."/>
            <person name="Noordeloos M.E."/>
            <person name="Ohm R.A."/>
            <person name="Ortiz-Santana B."/>
            <person name="Ovrebo C."/>
            <person name="Racz N."/>
            <person name="Riley R."/>
            <person name="Savchenko A."/>
            <person name="Shiryaev A."/>
            <person name="Soop K."/>
            <person name="Spirin V."/>
            <person name="Szebenyi C."/>
            <person name="Tomsovsky M."/>
            <person name="Tulloss R.E."/>
            <person name="Uehling J."/>
            <person name="Grigoriev I.V."/>
            <person name="Vagvolgyi C."/>
            <person name="Papp T."/>
            <person name="Martin F.M."/>
            <person name="Miettinen O."/>
            <person name="Hibbett D.S."/>
            <person name="Nagy L.G."/>
        </authorList>
    </citation>
    <scope>NUCLEOTIDE SEQUENCE [LARGE SCALE GENOMIC DNA]</scope>
    <source>
        <strain evidence="4 5">CBS 121175</strain>
    </source>
</reference>
<sequence length="575" mass="64295">MPSLVVAPHHELAPYTLGNEAVPEHLTSRFKPYLDALENAVLATDTEINLLNKKLQQLMRTKDALKRQQSAYASLSSPFRNTPNEIIACIIQFTLSDPYLLDTTDRRRLRRMMSVCRRWRDVASGSPQLWRGLDIALPSDFQGKNDQVVTNMLSSWFRRGGEGAPLRLRIKDTSRNPFAILGTSFDSSRSAVPFILSSPCWAHLELLECSAPVIRAIVANPSPIEVKCLSLSLTPNHSSADMGGIKLTGASLPQLESLSLGNIIPPTGGLSLEHTSLVSLHLHKFKGQLQALVSTLSEVRLPRLEELVLEQLEATSGSDGSRFTLAHSAVKRLVVIGADTVALLNYCRFPNLELLRLCNIEYRKGSTQKITVESFVKRLPNNFHSLSLEDSNLDVSMIGPLVVSASAARHVYVRSPAFLNHLGKAFSNSLQNLESVYCHEPNYIGDGLFRHLANWFSRRNKLRGAVSKHITIYMQGLSGDGAIPVRTLHASGVVLQNCSKESVEEWKLSYRIRAHRHGLEGYTNSRVLSQNWRGGAWSSDDEEDEGRYDFDYEPGYYYDDPYEHYGDSYSDSYFD</sequence>
<dbReference type="Gene3D" id="1.20.1280.50">
    <property type="match status" value="1"/>
</dbReference>
<evidence type="ECO:0000256" key="2">
    <source>
        <dbReference type="SAM" id="MobiDB-lite"/>
    </source>
</evidence>
<feature type="region of interest" description="Disordered" evidence="2">
    <location>
        <begin position="534"/>
        <end position="554"/>
    </location>
</feature>
<evidence type="ECO:0000313" key="5">
    <source>
        <dbReference type="Proteomes" id="UP000307440"/>
    </source>
</evidence>
<organism evidence="4 5">
    <name type="scientific">Coprinopsis marcescibilis</name>
    <name type="common">Agaric fungus</name>
    <name type="synonym">Psathyrella marcescibilis</name>
    <dbReference type="NCBI Taxonomy" id="230819"/>
    <lineage>
        <taxon>Eukaryota</taxon>
        <taxon>Fungi</taxon>
        <taxon>Dikarya</taxon>
        <taxon>Basidiomycota</taxon>
        <taxon>Agaricomycotina</taxon>
        <taxon>Agaricomycetes</taxon>
        <taxon>Agaricomycetidae</taxon>
        <taxon>Agaricales</taxon>
        <taxon>Agaricineae</taxon>
        <taxon>Psathyrellaceae</taxon>
        <taxon>Coprinopsis</taxon>
    </lineage>
</organism>
<dbReference type="AlphaFoldDB" id="A0A5C3L9A8"/>
<dbReference type="OrthoDB" id="3012505at2759"/>
<name>A0A5C3L9A8_COPMA</name>
<proteinExistence type="predicted"/>